<accession>A0A6J4VCA6</accession>
<proteinExistence type="predicted"/>
<name>A0A6J4VCA6_9BACT</name>
<gene>
    <name evidence="1" type="ORF">AVDCRST_MAG18-2462</name>
</gene>
<protein>
    <submittedName>
        <fullName evidence="1">Uncharacterized protein</fullName>
    </submittedName>
</protein>
<evidence type="ECO:0000313" key="1">
    <source>
        <dbReference type="EMBL" id="CAA9575146.1"/>
    </source>
</evidence>
<sequence>MCRLLSVKNQIGETMARPKKAKTLDRRVSVRMNEQTHAAYERIAGALDVPIGQLLRQVLTQEVAELELLVSALQGRGGRPPFALYSGPVNVTESDLVARIREGGALGGGLTVRLRQEAVRQQGVERPKLIP</sequence>
<dbReference type="EMBL" id="CADCWN010000188">
    <property type="protein sequence ID" value="CAA9575146.1"/>
    <property type="molecule type" value="Genomic_DNA"/>
</dbReference>
<reference evidence="1" key="1">
    <citation type="submission" date="2020-02" db="EMBL/GenBank/DDBJ databases">
        <authorList>
            <person name="Meier V. D."/>
        </authorList>
    </citation>
    <scope>NUCLEOTIDE SEQUENCE</scope>
    <source>
        <strain evidence="1">AVDCRST_MAG18</strain>
    </source>
</reference>
<dbReference type="AlphaFoldDB" id="A0A6J4VCA6"/>
<organism evidence="1">
    <name type="scientific">uncultured Thermomicrobiales bacterium</name>
    <dbReference type="NCBI Taxonomy" id="1645740"/>
    <lineage>
        <taxon>Bacteria</taxon>
        <taxon>Pseudomonadati</taxon>
        <taxon>Thermomicrobiota</taxon>
        <taxon>Thermomicrobia</taxon>
        <taxon>Thermomicrobiales</taxon>
        <taxon>environmental samples</taxon>
    </lineage>
</organism>